<name>A0A316YBU5_9BASI</name>
<dbReference type="Pfam" id="PF01979">
    <property type="entry name" value="Amidohydro_1"/>
    <property type="match status" value="1"/>
</dbReference>
<dbReference type="InterPro" id="IPR051781">
    <property type="entry name" value="Metallo-dep_Hydrolase"/>
</dbReference>
<dbReference type="GeneID" id="37046451"/>
<dbReference type="EMBL" id="KZ819642">
    <property type="protein sequence ID" value="PWN86729.1"/>
    <property type="molecule type" value="Genomic_DNA"/>
</dbReference>
<organism evidence="2 3">
    <name type="scientific">Acaromyces ingoldii</name>
    <dbReference type="NCBI Taxonomy" id="215250"/>
    <lineage>
        <taxon>Eukaryota</taxon>
        <taxon>Fungi</taxon>
        <taxon>Dikarya</taxon>
        <taxon>Basidiomycota</taxon>
        <taxon>Ustilaginomycotina</taxon>
        <taxon>Exobasidiomycetes</taxon>
        <taxon>Exobasidiales</taxon>
        <taxon>Cryptobasidiaceae</taxon>
        <taxon>Acaromyces</taxon>
    </lineage>
</organism>
<evidence type="ECO:0000259" key="1">
    <source>
        <dbReference type="Pfam" id="PF01979"/>
    </source>
</evidence>
<dbReference type="PANTHER" id="PTHR43135">
    <property type="entry name" value="ALPHA-D-RIBOSE 1-METHYLPHOSPHONATE 5-TRIPHOSPHATE DIPHOSPHATASE"/>
    <property type="match status" value="1"/>
</dbReference>
<dbReference type="Gene3D" id="3.40.50.10910">
    <property type="entry name" value="Amidohydrolase"/>
    <property type="match status" value="1"/>
</dbReference>
<evidence type="ECO:0000313" key="2">
    <source>
        <dbReference type="EMBL" id="PWN86729.1"/>
    </source>
</evidence>
<dbReference type="Proteomes" id="UP000245768">
    <property type="component" value="Unassembled WGS sequence"/>
</dbReference>
<dbReference type="OrthoDB" id="194468at2759"/>
<dbReference type="Gene3D" id="3.30.110.90">
    <property type="entry name" value="Amidohydrolase"/>
    <property type="match status" value="1"/>
</dbReference>
<reference evidence="2 3" key="1">
    <citation type="journal article" date="2018" name="Mol. Biol. Evol.">
        <title>Broad Genomic Sampling Reveals a Smut Pathogenic Ancestry of the Fungal Clade Ustilaginomycotina.</title>
        <authorList>
            <person name="Kijpornyongpan T."/>
            <person name="Mondo S.J."/>
            <person name="Barry K."/>
            <person name="Sandor L."/>
            <person name="Lee J."/>
            <person name="Lipzen A."/>
            <person name="Pangilinan J."/>
            <person name="LaButti K."/>
            <person name="Hainaut M."/>
            <person name="Henrissat B."/>
            <person name="Grigoriev I.V."/>
            <person name="Spatafora J.W."/>
            <person name="Aime M.C."/>
        </authorList>
    </citation>
    <scope>NUCLEOTIDE SEQUENCE [LARGE SCALE GENOMIC DNA]</scope>
    <source>
        <strain evidence="2 3">MCA 4198</strain>
    </source>
</reference>
<dbReference type="Gene3D" id="1.20.58.520">
    <property type="entry name" value="Amidohydrolase"/>
    <property type="match status" value="1"/>
</dbReference>
<evidence type="ECO:0000313" key="3">
    <source>
        <dbReference type="Proteomes" id="UP000245768"/>
    </source>
</evidence>
<dbReference type="PANTHER" id="PTHR43135:SF3">
    <property type="entry name" value="ALPHA-D-RIBOSE 1-METHYLPHOSPHONATE 5-TRIPHOSPHATE DIPHOSPHATASE"/>
    <property type="match status" value="1"/>
</dbReference>
<sequence>MSTAITNVRLFDGLEVHEKATVIFEDGKIKEVRLAKDQEVKADTVLDGRGKTLLPGLIDAHVHAKSPALEQNMLFGVTTALDMFSFPEWMNDLRKQAASRFDVSDIRSASCGGTVLNGHPTMLIGKYFPTQFPVVASVAEVGPFVAKRVKEGADYIKFIIDSGSQFSHSHPSVDEDMAKTFVQEAHKHGKMAICHALDANSAKIAVRAGVDGLIHVFYDVASDDEAVQMIADAKIWVCTTIVTLGALAGESTGNNVAEDNRVMNILPPKLHNNLTCCWGPKRSPASTENALSITRALHKAGVPILAGTDACGIVGLGAVYGASLHGELRYLVEAGLTPLEALRSATSIPANKFSLRDRGVIKTGLNADLLLVRGNPIEDIHDIMEIDSVWRAGHLLDRKKTQADILSIVGTE</sequence>
<dbReference type="AlphaFoldDB" id="A0A316YBU5"/>
<dbReference type="InterPro" id="IPR011059">
    <property type="entry name" value="Metal-dep_hydrolase_composite"/>
</dbReference>
<gene>
    <name evidence="2" type="ORF">FA10DRAFT_297692</name>
</gene>
<dbReference type="GO" id="GO:0016810">
    <property type="term" value="F:hydrolase activity, acting on carbon-nitrogen (but not peptide) bonds"/>
    <property type="evidence" value="ECO:0007669"/>
    <property type="project" value="InterPro"/>
</dbReference>
<dbReference type="InterPro" id="IPR006680">
    <property type="entry name" value="Amidohydro-rel"/>
</dbReference>
<proteinExistence type="predicted"/>
<dbReference type="InterPro" id="IPR032466">
    <property type="entry name" value="Metal_Hydrolase"/>
</dbReference>
<dbReference type="RefSeq" id="XP_025373927.1">
    <property type="nucleotide sequence ID" value="XM_025524535.1"/>
</dbReference>
<dbReference type="InParanoid" id="A0A316YBU5"/>
<dbReference type="Gene3D" id="2.30.40.10">
    <property type="entry name" value="Urease, subunit C, domain 1"/>
    <property type="match status" value="1"/>
</dbReference>
<feature type="domain" description="Amidohydrolase-related" evidence="1">
    <location>
        <begin position="52"/>
        <end position="395"/>
    </location>
</feature>
<dbReference type="STRING" id="215250.A0A316YBU5"/>
<keyword evidence="3" id="KW-1185">Reference proteome</keyword>
<dbReference type="SUPFAM" id="SSF51338">
    <property type="entry name" value="Composite domain of metallo-dependent hydrolases"/>
    <property type="match status" value="1"/>
</dbReference>
<accession>A0A316YBU5</accession>
<dbReference type="SUPFAM" id="SSF51556">
    <property type="entry name" value="Metallo-dependent hydrolases"/>
    <property type="match status" value="1"/>
</dbReference>
<protein>
    <recommendedName>
        <fullName evidence="1">Amidohydrolase-related domain-containing protein</fullName>
    </recommendedName>
</protein>